<dbReference type="AlphaFoldDB" id="A0A2N9FC27"/>
<proteinExistence type="predicted"/>
<organism evidence="1">
    <name type="scientific">Fagus sylvatica</name>
    <name type="common">Beechnut</name>
    <dbReference type="NCBI Taxonomy" id="28930"/>
    <lineage>
        <taxon>Eukaryota</taxon>
        <taxon>Viridiplantae</taxon>
        <taxon>Streptophyta</taxon>
        <taxon>Embryophyta</taxon>
        <taxon>Tracheophyta</taxon>
        <taxon>Spermatophyta</taxon>
        <taxon>Magnoliopsida</taxon>
        <taxon>eudicotyledons</taxon>
        <taxon>Gunneridae</taxon>
        <taxon>Pentapetalae</taxon>
        <taxon>rosids</taxon>
        <taxon>fabids</taxon>
        <taxon>Fagales</taxon>
        <taxon>Fagaceae</taxon>
        <taxon>Fagus</taxon>
    </lineage>
</organism>
<sequence length="50" mass="5326">MTPTGLPKMASEWGRAGSYKNMNFADKSGGLPKMASEWGRAGSSTPYLCV</sequence>
<name>A0A2N9FC27_FAGSY</name>
<reference evidence="1" key="1">
    <citation type="submission" date="2018-02" db="EMBL/GenBank/DDBJ databases">
        <authorList>
            <person name="Cohen D.B."/>
            <person name="Kent A.D."/>
        </authorList>
    </citation>
    <scope>NUCLEOTIDE SEQUENCE</scope>
</reference>
<gene>
    <name evidence="1" type="ORF">FSB_LOCUS16338</name>
</gene>
<protein>
    <submittedName>
        <fullName evidence="1">Uncharacterized protein</fullName>
    </submittedName>
</protein>
<accession>A0A2N9FC27</accession>
<evidence type="ECO:0000313" key="1">
    <source>
        <dbReference type="EMBL" id="SPC88456.1"/>
    </source>
</evidence>
<dbReference type="EMBL" id="OIVN01000999">
    <property type="protein sequence ID" value="SPC88456.1"/>
    <property type="molecule type" value="Genomic_DNA"/>
</dbReference>